<dbReference type="EMBL" id="BAABJI010000004">
    <property type="protein sequence ID" value="GAA4930267.1"/>
    <property type="molecule type" value="Genomic_DNA"/>
</dbReference>
<name>A0ABP9G6B3_9SPHI</name>
<evidence type="ECO:0000313" key="2">
    <source>
        <dbReference type="Proteomes" id="UP001501436"/>
    </source>
</evidence>
<comment type="caution">
    <text evidence="1">The sequence shown here is derived from an EMBL/GenBank/DDBJ whole genome shotgun (WGS) entry which is preliminary data.</text>
</comment>
<dbReference type="Proteomes" id="UP001501436">
    <property type="component" value="Unassembled WGS sequence"/>
</dbReference>
<evidence type="ECO:0000313" key="1">
    <source>
        <dbReference type="EMBL" id="GAA4930267.1"/>
    </source>
</evidence>
<gene>
    <name evidence="1" type="ORF">GCM10023313_38870</name>
</gene>
<organism evidence="1 2">
    <name type="scientific">Mucilaginibacter defluvii</name>
    <dbReference type="NCBI Taxonomy" id="1196019"/>
    <lineage>
        <taxon>Bacteria</taxon>
        <taxon>Pseudomonadati</taxon>
        <taxon>Bacteroidota</taxon>
        <taxon>Sphingobacteriia</taxon>
        <taxon>Sphingobacteriales</taxon>
        <taxon>Sphingobacteriaceae</taxon>
        <taxon>Mucilaginibacter</taxon>
    </lineage>
</organism>
<proteinExistence type="predicted"/>
<sequence>MNAQIIKNQSGVPVSVVLDYKDWLEIEQKLKLEPSESTENSLDWYGLTETTNAILNELIAYTIREEFKESQKPFPDQLHLQKINLLLHEVQAINKEPENFKSLGRMQEIINKYAPILREIDAAA</sequence>
<keyword evidence="2" id="KW-1185">Reference proteome</keyword>
<reference evidence="2" key="1">
    <citation type="journal article" date="2019" name="Int. J. Syst. Evol. Microbiol.">
        <title>The Global Catalogue of Microorganisms (GCM) 10K type strain sequencing project: providing services to taxonomists for standard genome sequencing and annotation.</title>
        <authorList>
            <consortium name="The Broad Institute Genomics Platform"/>
            <consortium name="The Broad Institute Genome Sequencing Center for Infectious Disease"/>
            <person name="Wu L."/>
            <person name="Ma J."/>
        </authorList>
    </citation>
    <scope>NUCLEOTIDE SEQUENCE [LARGE SCALE GENOMIC DNA]</scope>
    <source>
        <strain evidence="2">JCM 18283</strain>
    </source>
</reference>
<protein>
    <submittedName>
        <fullName evidence="1">Uncharacterized protein</fullName>
    </submittedName>
</protein>
<accession>A0ABP9G6B3</accession>
<dbReference type="RefSeq" id="WP_345334086.1">
    <property type="nucleotide sequence ID" value="NZ_BAABJI010000004.1"/>
</dbReference>